<dbReference type="Pfam" id="PF04353">
    <property type="entry name" value="Rsd_AlgQ"/>
    <property type="match status" value="1"/>
</dbReference>
<organism evidence="3">
    <name type="scientific">Hirondellea gigas</name>
    <dbReference type="NCBI Taxonomy" id="1518452"/>
    <lineage>
        <taxon>Eukaryota</taxon>
        <taxon>Metazoa</taxon>
        <taxon>Ecdysozoa</taxon>
        <taxon>Arthropoda</taxon>
        <taxon>Crustacea</taxon>
        <taxon>Multicrustacea</taxon>
        <taxon>Malacostraca</taxon>
        <taxon>Eumalacostraca</taxon>
        <taxon>Peracarida</taxon>
        <taxon>Amphipoda</taxon>
        <taxon>Amphilochidea</taxon>
        <taxon>Lysianassida</taxon>
        <taxon>Lysianassidira</taxon>
        <taxon>Lysianassoidea</taxon>
        <taxon>Lysianassidae</taxon>
        <taxon>Hirondellea</taxon>
    </lineage>
</organism>
<dbReference type="PIRSF" id="PIRSF016548">
    <property type="entry name" value="Rsd_AlgQ"/>
    <property type="match status" value="1"/>
</dbReference>
<evidence type="ECO:0000256" key="1">
    <source>
        <dbReference type="ARBA" id="ARBA00023015"/>
    </source>
</evidence>
<dbReference type="AlphaFoldDB" id="A0A6A7GAR0"/>
<dbReference type="NCBIfam" id="NF008723">
    <property type="entry name" value="PRK11718.1"/>
    <property type="match status" value="1"/>
</dbReference>
<dbReference type="GO" id="GO:0006355">
    <property type="term" value="P:regulation of DNA-templated transcription"/>
    <property type="evidence" value="ECO:0007669"/>
    <property type="project" value="InterPro"/>
</dbReference>
<keyword evidence="1" id="KW-0805">Transcription regulation</keyword>
<dbReference type="EMBL" id="IACT01008678">
    <property type="protein sequence ID" value="LAC27790.1"/>
    <property type="molecule type" value="mRNA"/>
</dbReference>
<reference evidence="3" key="1">
    <citation type="submission" date="2017-11" db="EMBL/GenBank/DDBJ databases">
        <title>The sensing device of the deep-sea amphipod.</title>
        <authorList>
            <person name="Kobayashi H."/>
            <person name="Nagahama T."/>
            <person name="Arai W."/>
            <person name="Sasagawa Y."/>
            <person name="Umeda M."/>
            <person name="Hayashi T."/>
            <person name="Nikaido I."/>
            <person name="Watanabe H."/>
            <person name="Oguri K."/>
            <person name="Kitazato H."/>
            <person name="Fujioka K."/>
            <person name="Kido Y."/>
            <person name="Takami H."/>
        </authorList>
    </citation>
    <scope>NUCLEOTIDE SEQUENCE</scope>
    <source>
        <tissue evidence="3">Whole body</tissue>
    </source>
</reference>
<sequence>MLENINKAREEWGGTLNVIDSWLAKRQKLVVLYCQLAGTSPAQQKKRELPSQKEMTIFCQTLLEYASTGHFGIYEQIILKCKLDGKENLKIAQELYSRITTTTDTALNFNDKYSENATDAALLDFDKDLSELGQLMEERFEREDQLLSVVMLHNTLA</sequence>
<dbReference type="Gene3D" id="1.20.120.1370">
    <property type="entry name" value="Regulator of RNA polymerase sigma(70) subunit, domain 4"/>
    <property type="match status" value="1"/>
</dbReference>
<keyword evidence="2" id="KW-0804">Transcription</keyword>
<proteinExistence type="evidence at transcript level"/>
<protein>
    <submittedName>
        <fullName evidence="3">Anti-RNA polymerase sigma 70 factor</fullName>
    </submittedName>
</protein>
<accession>A0A6A7GAR0</accession>
<dbReference type="InterPro" id="IPR007448">
    <property type="entry name" value="Sigma70_reg_Rsd_AlgQ"/>
</dbReference>
<evidence type="ECO:0000313" key="3">
    <source>
        <dbReference type="EMBL" id="LAC27790.1"/>
    </source>
</evidence>
<evidence type="ECO:0000256" key="2">
    <source>
        <dbReference type="ARBA" id="ARBA00023163"/>
    </source>
</evidence>
<dbReference type="InterPro" id="IPR038309">
    <property type="entry name" value="Rsd/AlgQ_sf"/>
</dbReference>
<name>A0A6A7GAR0_9CRUS</name>